<dbReference type="FunCoup" id="A0A2G5EUR9">
    <property type="interactions" value="497"/>
</dbReference>
<evidence type="ECO:0008006" key="7">
    <source>
        <dbReference type="Google" id="ProtNLM"/>
    </source>
</evidence>
<feature type="coiled-coil region" evidence="2">
    <location>
        <begin position="130"/>
        <end position="157"/>
    </location>
</feature>
<dbReference type="InParanoid" id="A0A2G5EUR9"/>
<gene>
    <name evidence="5" type="ORF">AQUCO_00400413v1</name>
</gene>
<evidence type="ECO:0000313" key="6">
    <source>
        <dbReference type="Proteomes" id="UP000230069"/>
    </source>
</evidence>
<dbReference type="Pfam" id="PF00240">
    <property type="entry name" value="ubiquitin"/>
    <property type="match status" value="1"/>
</dbReference>
<dbReference type="GO" id="GO:0051087">
    <property type="term" value="F:protein-folding chaperone binding"/>
    <property type="evidence" value="ECO:0007669"/>
    <property type="project" value="InterPro"/>
</dbReference>
<evidence type="ECO:0000256" key="1">
    <source>
        <dbReference type="ARBA" id="ARBA00023186"/>
    </source>
</evidence>
<dbReference type="InterPro" id="IPR039773">
    <property type="entry name" value="BAG_chaperone_regulator"/>
</dbReference>
<keyword evidence="2" id="KW-0175">Coiled coil</keyword>
<dbReference type="GO" id="GO:0000774">
    <property type="term" value="F:adenyl-nucleotide exchange factor activity"/>
    <property type="evidence" value="ECO:0007669"/>
    <property type="project" value="TreeGrafter"/>
</dbReference>
<dbReference type="Pfam" id="PF02179">
    <property type="entry name" value="BAG"/>
    <property type="match status" value="1"/>
</dbReference>
<dbReference type="SUPFAM" id="SSF63491">
    <property type="entry name" value="BAG domain"/>
    <property type="match status" value="1"/>
</dbReference>
<dbReference type="SUPFAM" id="SSF54236">
    <property type="entry name" value="Ubiquitin-like"/>
    <property type="match status" value="1"/>
</dbReference>
<dbReference type="InterPro" id="IPR036533">
    <property type="entry name" value="BAG_dom_sf"/>
</dbReference>
<accession>A0A2G5EUR9</accession>
<dbReference type="PANTHER" id="PTHR12329:SF16">
    <property type="entry name" value="BAG FAMILY MOLECULAR CHAPERONE REGULATOR 1"/>
    <property type="match status" value="1"/>
</dbReference>
<keyword evidence="1" id="KW-0143">Chaperone</keyword>
<evidence type="ECO:0000259" key="3">
    <source>
        <dbReference type="PROSITE" id="PS50053"/>
    </source>
</evidence>
<keyword evidence="6" id="KW-1185">Reference proteome</keyword>
<dbReference type="PROSITE" id="PS51035">
    <property type="entry name" value="BAG"/>
    <property type="match status" value="1"/>
</dbReference>
<protein>
    <recommendedName>
        <fullName evidence="7">Ubiquitin-like domain-containing protein</fullName>
    </recommendedName>
</protein>
<dbReference type="STRING" id="218851.A0A2G5EUR9"/>
<dbReference type="SMART" id="SM00264">
    <property type="entry name" value="BAG"/>
    <property type="match status" value="1"/>
</dbReference>
<reference evidence="5 6" key="1">
    <citation type="submission" date="2017-09" db="EMBL/GenBank/DDBJ databases">
        <title>WGS assembly of Aquilegia coerulea Goldsmith.</title>
        <authorList>
            <person name="Hodges S."/>
            <person name="Kramer E."/>
            <person name="Nordborg M."/>
            <person name="Tomkins J."/>
            <person name="Borevitz J."/>
            <person name="Derieg N."/>
            <person name="Yan J."/>
            <person name="Mihaltcheva S."/>
            <person name="Hayes R.D."/>
            <person name="Rokhsar D."/>
        </authorList>
    </citation>
    <scope>NUCLEOTIDE SEQUENCE [LARGE SCALE GENOMIC DNA]</scope>
    <source>
        <strain evidence="6">cv. Goldsmith</strain>
    </source>
</reference>
<dbReference type="InterPro" id="IPR029071">
    <property type="entry name" value="Ubiquitin-like_domsf"/>
</dbReference>
<dbReference type="InterPro" id="IPR000626">
    <property type="entry name" value="Ubiquitin-like_dom"/>
</dbReference>
<dbReference type="InterPro" id="IPR003103">
    <property type="entry name" value="BAG_domain"/>
</dbReference>
<evidence type="ECO:0000313" key="5">
    <source>
        <dbReference type="EMBL" id="PIA59505.1"/>
    </source>
</evidence>
<feature type="domain" description="Ubiquitin-like" evidence="3">
    <location>
        <begin position="43"/>
        <end position="111"/>
    </location>
</feature>
<dbReference type="Proteomes" id="UP000230069">
    <property type="component" value="Unassembled WGS sequence"/>
</dbReference>
<dbReference type="PANTHER" id="PTHR12329">
    <property type="entry name" value="BCL2-ASSOCIATED ATHANOGENE"/>
    <property type="match status" value="1"/>
</dbReference>
<name>A0A2G5EUR9_AQUCA</name>
<dbReference type="Gene3D" id="1.20.58.120">
    <property type="entry name" value="BAG domain"/>
    <property type="match status" value="1"/>
</dbReference>
<evidence type="ECO:0000259" key="4">
    <source>
        <dbReference type="PROSITE" id="PS51035"/>
    </source>
</evidence>
<organism evidence="5 6">
    <name type="scientific">Aquilegia coerulea</name>
    <name type="common">Rocky mountain columbine</name>
    <dbReference type="NCBI Taxonomy" id="218851"/>
    <lineage>
        <taxon>Eukaryota</taxon>
        <taxon>Viridiplantae</taxon>
        <taxon>Streptophyta</taxon>
        <taxon>Embryophyta</taxon>
        <taxon>Tracheophyta</taxon>
        <taxon>Spermatophyta</taxon>
        <taxon>Magnoliopsida</taxon>
        <taxon>Ranunculales</taxon>
        <taxon>Ranunculaceae</taxon>
        <taxon>Thalictroideae</taxon>
        <taxon>Aquilegia</taxon>
    </lineage>
</organism>
<dbReference type="GO" id="GO:0050821">
    <property type="term" value="P:protein stabilization"/>
    <property type="evidence" value="ECO:0007669"/>
    <property type="project" value="TreeGrafter"/>
</dbReference>
<dbReference type="PROSITE" id="PS50053">
    <property type="entry name" value="UBIQUITIN_2"/>
    <property type="match status" value="1"/>
</dbReference>
<dbReference type="GO" id="GO:0005737">
    <property type="term" value="C:cytoplasm"/>
    <property type="evidence" value="ECO:0007669"/>
    <property type="project" value="TreeGrafter"/>
</dbReference>
<dbReference type="AlphaFoldDB" id="A0A2G5EUR9"/>
<sequence>MKKHAYKRGFENKRNEEIGWELRPGGMLVQKRIDGVGALGPIIKIKVSHGSYQHEINVPAQSTFGDLKKLLASETGLEPKEQRLLFRGKEKEDEDCLHMVGVMDMSKVVLLEDPASRERKLQAGKKDTGISKACEAISKVRAEVDKLTKKVSALESTMHNGTKVAEKEFSILTELFMIQLLKLDSIMAEGEAKDQRRIEVRRIQSFVETLDILKSKNSNPFSIGSSAVSVTTKWQKFESGVGSLSAPMRTGSTTVTKDWELFD</sequence>
<dbReference type="Gene3D" id="3.10.20.90">
    <property type="entry name" value="Phosphatidylinositol 3-kinase Catalytic Subunit, Chain A, domain 1"/>
    <property type="match status" value="1"/>
</dbReference>
<proteinExistence type="predicted"/>
<dbReference type="OrthoDB" id="417450at2759"/>
<dbReference type="SMART" id="SM00213">
    <property type="entry name" value="UBQ"/>
    <property type="match status" value="1"/>
</dbReference>
<evidence type="ECO:0000256" key="2">
    <source>
        <dbReference type="SAM" id="Coils"/>
    </source>
</evidence>
<dbReference type="EMBL" id="KZ305021">
    <property type="protein sequence ID" value="PIA59505.1"/>
    <property type="molecule type" value="Genomic_DNA"/>
</dbReference>
<feature type="domain" description="BAG" evidence="4">
    <location>
        <begin position="136"/>
        <end position="214"/>
    </location>
</feature>